<dbReference type="Gene3D" id="3.40.50.150">
    <property type="entry name" value="Vaccinia Virus protein VP39"/>
    <property type="match status" value="1"/>
</dbReference>
<dbReference type="Pfam" id="PF08241">
    <property type="entry name" value="Methyltransf_11"/>
    <property type="match status" value="1"/>
</dbReference>
<dbReference type="CDD" id="cd02440">
    <property type="entry name" value="AdoMet_MTases"/>
    <property type="match status" value="1"/>
</dbReference>
<evidence type="ECO:0000313" key="3">
    <source>
        <dbReference type="Proteomes" id="UP000280307"/>
    </source>
</evidence>
<dbReference type="GO" id="GO:0008757">
    <property type="term" value="F:S-adenosylmethionine-dependent methyltransferase activity"/>
    <property type="evidence" value="ECO:0007669"/>
    <property type="project" value="InterPro"/>
</dbReference>
<accession>A0A426TQ98</accession>
<evidence type="ECO:0000259" key="1">
    <source>
        <dbReference type="Pfam" id="PF08241"/>
    </source>
</evidence>
<dbReference type="InterPro" id="IPR029063">
    <property type="entry name" value="SAM-dependent_MTases_sf"/>
</dbReference>
<feature type="domain" description="Methyltransferase type 11" evidence="1">
    <location>
        <begin position="50"/>
        <end position="143"/>
    </location>
</feature>
<gene>
    <name evidence="2" type="ORF">EI684_23365</name>
</gene>
<name>A0A426TQ98_9CHLR</name>
<dbReference type="SUPFAM" id="SSF53335">
    <property type="entry name" value="S-adenosyl-L-methionine-dependent methyltransferases"/>
    <property type="match status" value="1"/>
</dbReference>
<proteinExistence type="predicted"/>
<sequence>MLYRRIIQRLFYHFYRELAWSYDAVAWLVSAGLWQRWALVAVPKLRGRTLELGFGPGYVQLALADGAGCAGLDASPQMVRRAAQRLRRVGHWPRLVRGVAQQLPFAAASFDSVVATFPAEYILDAQTHHEIRRVLVPGGRVVIIPSAELAPGAYRHLVDLAYALTLMSARASADGPSTSFALGDLHLQATWVSLGPSRVMVLEGEI</sequence>
<dbReference type="Proteomes" id="UP000280307">
    <property type="component" value="Unassembled WGS sequence"/>
</dbReference>
<dbReference type="InterPro" id="IPR050508">
    <property type="entry name" value="Methyltransf_Superfamily"/>
</dbReference>
<comment type="caution">
    <text evidence="2">The sequence shown here is derived from an EMBL/GenBank/DDBJ whole genome shotgun (WGS) entry which is preliminary data.</text>
</comment>
<protein>
    <submittedName>
        <fullName evidence="2">Class I SAM-dependent methyltransferase</fullName>
    </submittedName>
</protein>
<dbReference type="PANTHER" id="PTHR42912:SF95">
    <property type="entry name" value="METHYLTRANSFERASE TYPE 11 DOMAIN-CONTAINING PROTEIN"/>
    <property type="match status" value="1"/>
</dbReference>
<dbReference type="InterPro" id="IPR013216">
    <property type="entry name" value="Methyltransf_11"/>
</dbReference>
<dbReference type="EMBL" id="RSAS01000960">
    <property type="protein sequence ID" value="RRR65381.1"/>
    <property type="molecule type" value="Genomic_DNA"/>
</dbReference>
<dbReference type="AlphaFoldDB" id="A0A426TQ98"/>
<evidence type="ECO:0000313" key="2">
    <source>
        <dbReference type="EMBL" id="RRR65381.1"/>
    </source>
</evidence>
<keyword evidence="2" id="KW-0808">Transferase</keyword>
<keyword evidence="2" id="KW-0489">Methyltransferase</keyword>
<reference evidence="2 3" key="1">
    <citation type="submission" date="2018-12" db="EMBL/GenBank/DDBJ databases">
        <title>Genome Sequence of Candidatus Viridilinea halotolerans isolated from saline sulfide-rich spring.</title>
        <authorList>
            <person name="Grouzdev D.S."/>
            <person name="Burganskaya E.I."/>
            <person name="Krutkina M.S."/>
            <person name="Sukhacheva M.V."/>
            <person name="Gorlenko V.M."/>
        </authorList>
    </citation>
    <scope>NUCLEOTIDE SEQUENCE [LARGE SCALE GENOMIC DNA]</scope>
    <source>
        <strain evidence="2">Chok-6</strain>
    </source>
</reference>
<dbReference type="GO" id="GO:0032259">
    <property type="term" value="P:methylation"/>
    <property type="evidence" value="ECO:0007669"/>
    <property type="project" value="UniProtKB-KW"/>
</dbReference>
<dbReference type="PANTHER" id="PTHR42912">
    <property type="entry name" value="METHYLTRANSFERASE"/>
    <property type="match status" value="1"/>
</dbReference>
<organism evidence="2 3">
    <name type="scientific">Candidatus Viridilinea halotolerans</name>
    <dbReference type="NCBI Taxonomy" id="2491704"/>
    <lineage>
        <taxon>Bacteria</taxon>
        <taxon>Bacillati</taxon>
        <taxon>Chloroflexota</taxon>
        <taxon>Chloroflexia</taxon>
        <taxon>Chloroflexales</taxon>
        <taxon>Chloroflexineae</taxon>
        <taxon>Oscillochloridaceae</taxon>
        <taxon>Candidatus Viridilinea</taxon>
    </lineage>
</organism>